<organism evidence="1 2">
    <name type="scientific">Pseudocalidococcus azoricus BACA0444</name>
    <dbReference type="NCBI Taxonomy" id="2918990"/>
    <lineage>
        <taxon>Bacteria</taxon>
        <taxon>Bacillati</taxon>
        <taxon>Cyanobacteriota</taxon>
        <taxon>Cyanophyceae</taxon>
        <taxon>Acaryochloridales</taxon>
        <taxon>Thermosynechococcaceae</taxon>
        <taxon>Pseudocalidococcus</taxon>
        <taxon>Pseudocalidococcus azoricus</taxon>
    </lineage>
</organism>
<name>A0AAE4FNL6_9CYAN</name>
<comment type="caution">
    <text evidence="1">The sequence shown here is derived from an EMBL/GenBank/DDBJ whole genome shotgun (WGS) entry which is preliminary data.</text>
</comment>
<sequence length="77" mass="9133">MKTQNEVLDQGYRALIHSLGAIDAIRFIQHFSPGYQNYTKDRDEWLDQLSMNDFLAEMRNHKEADEQNKTNFDEVIQ</sequence>
<keyword evidence="2" id="KW-1185">Reference proteome</keyword>
<dbReference type="AlphaFoldDB" id="A0AAE4FNL6"/>
<gene>
    <name evidence="1" type="ORF">RIF25_00580</name>
</gene>
<accession>A0AAE4FNL6</accession>
<dbReference type="Proteomes" id="UP001268256">
    <property type="component" value="Unassembled WGS sequence"/>
</dbReference>
<protein>
    <submittedName>
        <fullName evidence="1">Uncharacterized protein</fullName>
    </submittedName>
</protein>
<evidence type="ECO:0000313" key="1">
    <source>
        <dbReference type="EMBL" id="MDS3859291.1"/>
    </source>
</evidence>
<evidence type="ECO:0000313" key="2">
    <source>
        <dbReference type="Proteomes" id="UP001268256"/>
    </source>
</evidence>
<proteinExistence type="predicted"/>
<reference evidence="2" key="1">
    <citation type="submission" date="2023-07" db="EMBL/GenBank/DDBJ databases">
        <authorList>
            <person name="Luz R."/>
            <person name="Cordeiro R."/>
            <person name="Fonseca A."/>
            <person name="Goncalves V."/>
        </authorList>
    </citation>
    <scope>NUCLEOTIDE SEQUENCE [LARGE SCALE GENOMIC DNA]</scope>
    <source>
        <strain evidence="2">BACA0444</strain>
    </source>
</reference>
<dbReference type="RefSeq" id="WP_322876626.1">
    <property type="nucleotide sequence ID" value="NZ_JAVMIP010000001.1"/>
</dbReference>
<dbReference type="EMBL" id="JAVMIP010000001">
    <property type="protein sequence ID" value="MDS3859291.1"/>
    <property type="molecule type" value="Genomic_DNA"/>
</dbReference>